<feature type="region of interest" description="Disordered" evidence="1">
    <location>
        <begin position="515"/>
        <end position="538"/>
    </location>
</feature>
<dbReference type="GO" id="GO:0031267">
    <property type="term" value="F:small GTPase binding"/>
    <property type="evidence" value="ECO:0007669"/>
    <property type="project" value="TreeGrafter"/>
</dbReference>
<accession>A0AAV9IVP7</accession>
<evidence type="ECO:0000256" key="1">
    <source>
        <dbReference type="SAM" id="MobiDB-lite"/>
    </source>
</evidence>
<dbReference type="SMART" id="SM00164">
    <property type="entry name" value="TBC"/>
    <property type="match status" value="1"/>
</dbReference>
<dbReference type="PANTHER" id="PTHR47219:SF9">
    <property type="entry name" value="GTPASE ACTIVATING PROTEIN AND CENTROSOME-ASSOCIATED, ISOFORM B"/>
    <property type="match status" value="1"/>
</dbReference>
<dbReference type="Gene3D" id="1.10.10.750">
    <property type="entry name" value="Ypt/Rab-GAP domain of gyp1p, domain 1"/>
    <property type="match status" value="1"/>
</dbReference>
<name>A0AAV9IVP7_CYACA</name>
<proteinExistence type="predicted"/>
<reference evidence="3 4" key="1">
    <citation type="submission" date="2022-07" db="EMBL/GenBank/DDBJ databases">
        <title>Genome-wide signatures of adaptation to extreme environments.</title>
        <authorList>
            <person name="Cho C.H."/>
            <person name="Yoon H.S."/>
        </authorList>
    </citation>
    <scope>NUCLEOTIDE SEQUENCE [LARGE SCALE GENOMIC DNA]</scope>
    <source>
        <strain evidence="3 4">DBV 063 E5</strain>
    </source>
</reference>
<dbReference type="PROSITE" id="PS50086">
    <property type="entry name" value="TBC_RABGAP"/>
    <property type="match status" value="1"/>
</dbReference>
<dbReference type="InterPro" id="IPR035969">
    <property type="entry name" value="Rab-GAP_TBC_sf"/>
</dbReference>
<keyword evidence="4" id="KW-1185">Reference proteome</keyword>
<dbReference type="GO" id="GO:0005096">
    <property type="term" value="F:GTPase activator activity"/>
    <property type="evidence" value="ECO:0007669"/>
    <property type="project" value="TreeGrafter"/>
</dbReference>
<dbReference type="Pfam" id="PF00566">
    <property type="entry name" value="RabGAP-TBC"/>
    <property type="match status" value="1"/>
</dbReference>
<dbReference type="InterPro" id="IPR000195">
    <property type="entry name" value="Rab-GAP-TBC_dom"/>
</dbReference>
<feature type="compositionally biased region" description="Low complexity" evidence="1">
    <location>
        <begin position="71"/>
        <end position="83"/>
    </location>
</feature>
<dbReference type="InterPro" id="IPR050302">
    <property type="entry name" value="Rab_GAP_TBC_domain"/>
</dbReference>
<dbReference type="SUPFAM" id="SSF47923">
    <property type="entry name" value="Ypt/Rab-GAP domain of gyp1p"/>
    <property type="match status" value="2"/>
</dbReference>
<gene>
    <name evidence="3" type="ORF">CDCA_CDCA08G2415</name>
</gene>
<evidence type="ECO:0000259" key="2">
    <source>
        <dbReference type="PROSITE" id="PS50086"/>
    </source>
</evidence>
<evidence type="ECO:0000313" key="4">
    <source>
        <dbReference type="Proteomes" id="UP001301350"/>
    </source>
</evidence>
<feature type="compositionally biased region" description="Basic residues" evidence="1">
    <location>
        <begin position="84"/>
        <end position="93"/>
    </location>
</feature>
<dbReference type="Proteomes" id="UP001301350">
    <property type="component" value="Unassembled WGS sequence"/>
</dbReference>
<feature type="region of interest" description="Disordered" evidence="1">
    <location>
        <begin position="42"/>
        <end position="130"/>
    </location>
</feature>
<evidence type="ECO:0000313" key="3">
    <source>
        <dbReference type="EMBL" id="KAK4536390.1"/>
    </source>
</evidence>
<dbReference type="PANTHER" id="PTHR47219">
    <property type="entry name" value="RAB GTPASE-ACTIVATING PROTEIN 1-LIKE"/>
    <property type="match status" value="1"/>
</dbReference>
<protein>
    <recommendedName>
        <fullName evidence="2">Rab-GAP TBC domain-containing protein</fullName>
    </recommendedName>
</protein>
<organism evidence="3 4">
    <name type="scientific">Cyanidium caldarium</name>
    <name type="common">Red alga</name>
    <dbReference type="NCBI Taxonomy" id="2771"/>
    <lineage>
        <taxon>Eukaryota</taxon>
        <taxon>Rhodophyta</taxon>
        <taxon>Bangiophyceae</taxon>
        <taxon>Cyanidiales</taxon>
        <taxon>Cyanidiaceae</taxon>
        <taxon>Cyanidium</taxon>
    </lineage>
</organism>
<dbReference type="Gene3D" id="1.10.8.270">
    <property type="entry name" value="putative rabgap domain of human tbc1 domain family member 14 like domains"/>
    <property type="match status" value="1"/>
</dbReference>
<feature type="domain" description="Rab-GAP TBC" evidence="2">
    <location>
        <begin position="202"/>
        <end position="432"/>
    </location>
</feature>
<dbReference type="Gene3D" id="1.10.472.80">
    <property type="entry name" value="Ypt/Rab-GAP domain of gyp1p, domain 3"/>
    <property type="match status" value="1"/>
</dbReference>
<dbReference type="AlphaFoldDB" id="A0AAV9IVP7"/>
<sequence>MVSRGDVDSSGDASRRRGWKGSTATWDVRWWPASDDVGIEEVPLEGRAAAEDKAPQHAVGGELEGMTAEPKAVASTSSSSRARSLWRKLRRKLSSSSSSGGGGGDNAPRNVERSRSSIQNDTESTAAAAAVEPLAAPTLVEAERRSCSSPMPARLVRRSASDSDCLREEAQARRAREWSEEILPHWERKANSKRTRELLLAGVPSKVRGHVWPLLIGNELHIAPGLYDVLCEEARESRRELQRETETLSAADGDLGGAGGQAEEVFTRALNGTAVGACPASQKAIVLDLPRTFPELGFFHAADSPFQEQLRQLLEAYAHFRPEFGYSQGMSYLAAVLLLYLDASHAFACFVNMLARSHCLSAFYKMQTPDVRAYLLLQKRLLVHEMPTLATHFHTIGIEPDMYLIGWIMTLYCRVLPIDTALRIWDCFFWFGDPFIFRAAIGILRVLEPRLLAGSFEDCAYMLSHLPAVVTEEALMKAVRAVRFSPRRFYELFDSCMTLVSAAPTTVHADVAGDMEEGGEDDRADPHDLDAPWPSTHR</sequence>
<dbReference type="EMBL" id="JANCYW010000008">
    <property type="protein sequence ID" value="KAK4536390.1"/>
    <property type="molecule type" value="Genomic_DNA"/>
</dbReference>
<feature type="region of interest" description="Disordered" evidence="1">
    <location>
        <begin position="1"/>
        <end position="27"/>
    </location>
</feature>
<comment type="caution">
    <text evidence="3">The sequence shown here is derived from an EMBL/GenBank/DDBJ whole genome shotgun (WGS) entry which is preliminary data.</text>
</comment>